<keyword evidence="4" id="KW-0963">Cytoplasm</keyword>
<dbReference type="SMART" id="SM00490">
    <property type="entry name" value="HELICc"/>
    <property type="match status" value="1"/>
</dbReference>
<dbReference type="PROSITE" id="PS51789">
    <property type="entry name" value="RLR_CTR"/>
    <property type="match status" value="1"/>
</dbReference>
<evidence type="ECO:0000313" key="25">
    <source>
        <dbReference type="Proteomes" id="UP001046870"/>
    </source>
</evidence>
<dbReference type="Proteomes" id="UP001046870">
    <property type="component" value="Chromosome 15"/>
</dbReference>
<dbReference type="InterPro" id="IPR038557">
    <property type="entry name" value="RLR_C_sf"/>
</dbReference>
<evidence type="ECO:0000256" key="2">
    <source>
        <dbReference type="ARBA" id="ARBA00006866"/>
    </source>
</evidence>
<dbReference type="GO" id="GO:0008270">
    <property type="term" value="F:zinc ion binding"/>
    <property type="evidence" value="ECO:0007669"/>
    <property type="project" value="TreeGrafter"/>
</dbReference>
<dbReference type="Pfam" id="PF18119">
    <property type="entry name" value="RIG-I_C"/>
    <property type="match status" value="1"/>
</dbReference>
<evidence type="ECO:0000256" key="4">
    <source>
        <dbReference type="ARBA" id="ARBA00022490"/>
    </source>
</evidence>
<gene>
    <name evidence="24" type="ORF">MATL_G00183830</name>
</gene>
<comment type="catalytic activity">
    <reaction evidence="19">
        <text>ATP + H2O = ADP + phosphate + H(+)</text>
        <dbReference type="Rhea" id="RHEA:13065"/>
        <dbReference type="ChEBI" id="CHEBI:15377"/>
        <dbReference type="ChEBI" id="CHEBI:15378"/>
        <dbReference type="ChEBI" id="CHEBI:30616"/>
        <dbReference type="ChEBI" id="CHEBI:43474"/>
        <dbReference type="ChEBI" id="CHEBI:456216"/>
        <dbReference type="EC" id="3.6.4.13"/>
    </reaction>
    <physiologicalReaction direction="left-to-right" evidence="19">
        <dbReference type="Rhea" id="RHEA:13066"/>
    </physiologicalReaction>
</comment>
<dbReference type="Gene3D" id="3.40.50.300">
    <property type="entry name" value="P-loop containing nucleotide triphosphate hydrolases"/>
    <property type="match status" value="2"/>
</dbReference>
<dbReference type="InterPro" id="IPR011029">
    <property type="entry name" value="DEATH-like_dom_sf"/>
</dbReference>
<dbReference type="Pfam" id="PF00270">
    <property type="entry name" value="DEAD"/>
    <property type="match status" value="1"/>
</dbReference>
<keyword evidence="6" id="KW-0597">Phosphoprotein</keyword>
<evidence type="ECO:0000256" key="11">
    <source>
        <dbReference type="ARBA" id="ARBA00022801"/>
    </source>
</evidence>
<dbReference type="GO" id="GO:0003724">
    <property type="term" value="F:RNA helicase activity"/>
    <property type="evidence" value="ECO:0007669"/>
    <property type="project" value="UniProtKB-EC"/>
</dbReference>
<dbReference type="PROSITE" id="PS51192">
    <property type="entry name" value="HELICASE_ATP_BIND_1"/>
    <property type="match status" value="1"/>
</dbReference>
<dbReference type="Pfam" id="PF16739">
    <property type="entry name" value="CARD_2"/>
    <property type="match status" value="2"/>
</dbReference>
<evidence type="ECO:0000256" key="15">
    <source>
        <dbReference type="ARBA" id="ARBA00022843"/>
    </source>
</evidence>
<evidence type="ECO:0000256" key="6">
    <source>
        <dbReference type="ARBA" id="ARBA00022553"/>
    </source>
</evidence>
<dbReference type="InterPro" id="IPR027417">
    <property type="entry name" value="P-loop_NTPase"/>
</dbReference>
<evidence type="ECO:0000256" key="16">
    <source>
        <dbReference type="ARBA" id="ARBA00022859"/>
    </source>
</evidence>
<keyword evidence="8" id="KW-0479">Metal-binding</keyword>
<comment type="subcellular location">
    <subcellularLocation>
        <location evidence="1">Cytoplasm</location>
    </subcellularLocation>
</comment>
<evidence type="ECO:0000256" key="5">
    <source>
        <dbReference type="ARBA" id="ARBA00022499"/>
    </source>
</evidence>
<keyword evidence="14" id="KW-0067">ATP-binding</keyword>
<protein>
    <recommendedName>
        <fullName evidence="3">RNA helicase</fullName>
        <ecNumber evidence="3">3.6.4.13</ecNumber>
    </recommendedName>
</protein>
<dbReference type="GO" id="GO:0003727">
    <property type="term" value="F:single-stranded RNA binding"/>
    <property type="evidence" value="ECO:0007669"/>
    <property type="project" value="TreeGrafter"/>
</dbReference>
<feature type="region of interest" description="Disordered" evidence="20">
    <location>
        <begin position="279"/>
        <end position="308"/>
    </location>
</feature>
<keyword evidence="7" id="KW-0399">Innate immunity</keyword>
<dbReference type="InterPro" id="IPR041204">
    <property type="entry name" value="RIG-I-like_C"/>
</dbReference>
<dbReference type="Pfam" id="PF00271">
    <property type="entry name" value="Helicase_C"/>
    <property type="match status" value="1"/>
</dbReference>
<dbReference type="EC" id="3.6.4.13" evidence="3"/>
<evidence type="ECO:0000256" key="1">
    <source>
        <dbReference type="ARBA" id="ARBA00004496"/>
    </source>
</evidence>
<dbReference type="Gene3D" id="1.20.1320.30">
    <property type="match status" value="1"/>
</dbReference>
<keyword evidence="16" id="KW-0391">Immunity</keyword>
<evidence type="ECO:0000259" key="22">
    <source>
        <dbReference type="PROSITE" id="PS51194"/>
    </source>
</evidence>
<proteinExistence type="inferred from homology"/>
<keyword evidence="12" id="KW-0347">Helicase</keyword>
<dbReference type="CDD" id="cd12090">
    <property type="entry name" value="MDA5_ID"/>
    <property type="match status" value="1"/>
</dbReference>
<dbReference type="GO" id="GO:0140374">
    <property type="term" value="P:antiviral innate immune response"/>
    <property type="evidence" value="ECO:0007669"/>
    <property type="project" value="TreeGrafter"/>
</dbReference>
<evidence type="ECO:0000256" key="8">
    <source>
        <dbReference type="ARBA" id="ARBA00022723"/>
    </source>
</evidence>
<dbReference type="SMART" id="SM00487">
    <property type="entry name" value="DEXDc"/>
    <property type="match status" value="1"/>
</dbReference>
<feature type="domain" description="Helicase ATP-binding" evidence="21">
    <location>
        <begin position="323"/>
        <end position="516"/>
    </location>
</feature>
<evidence type="ECO:0000256" key="18">
    <source>
        <dbReference type="ARBA" id="ARBA00023118"/>
    </source>
</evidence>
<dbReference type="InterPro" id="IPR051363">
    <property type="entry name" value="RLR_Helicase"/>
</dbReference>
<feature type="domain" description="Helicase C-terminal" evidence="22">
    <location>
        <begin position="690"/>
        <end position="858"/>
    </location>
</feature>
<keyword evidence="25" id="KW-1185">Reference proteome</keyword>
<keyword evidence="18" id="KW-0051">Antiviral defense</keyword>
<evidence type="ECO:0000256" key="20">
    <source>
        <dbReference type="SAM" id="MobiDB-lite"/>
    </source>
</evidence>
<evidence type="ECO:0000256" key="3">
    <source>
        <dbReference type="ARBA" id="ARBA00012552"/>
    </source>
</evidence>
<dbReference type="InterPro" id="IPR011545">
    <property type="entry name" value="DEAD/DEAH_box_helicase_dom"/>
</dbReference>
<name>A0A9D3PPX8_MEGAT</name>
<keyword evidence="9" id="KW-0677">Repeat</keyword>
<evidence type="ECO:0000256" key="19">
    <source>
        <dbReference type="ARBA" id="ARBA00049390"/>
    </source>
</evidence>
<keyword evidence="13" id="KW-0862">Zinc</keyword>
<evidence type="ECO:0000259" key="23">
    <source>
        <dbReference type="PROSITE" id="PS51789"/>
    </source>
</evidence>
<dbReference type="Pfam" id="PF11648">
    <property type="entry name" value="RIG-I_C-RD"/>
    <property type="match status" value="1"/>
</dbReference>
<dbReference type="AlphaFoldDB" id="A0A9D3PPX8"/>
<organism evidence="24 25">
    <name type="scientific">Megalops atlanticus</name>
    <name type="common">Tarpon</name>
    <name type="synonym">Clupea gigantea</name>
    <dbReference type="NCBI Taxonomy" id="7932"/>
    <lineage>
        <taxon>Eukaryota</taxon>
        <taxon>Metazoa</taxon>
        <taxon>Chordata</taxon>
        <taxon>Craniata</taxon>
        <taxon>Vertebrata</taxon>
        <taxon>Euteleostomi</taxon>
        <taxon>Actinopterygii</taxon>
        <taxon>Neopterygii</taxon>
        <taxon>Teleostei</taxon>
        <taxon>Elopiformes</taxon>
        <taxon>Megalopidae</taxon>
        <taxon>Megalops</taxon>
    </lineage>
</organism>
<dbReference type="GO" id="GO:0039530">
    <property type="term" value="P:MDA-5 signaling pathway"/>
    <property type="evidence" value="ECO:0007669"/>
    <property type="project" value="TreeGrafter"/>
</dbReference>
<dbReference type="SUPFAM" id="SSF52540">
    <property type="entry name" value="P-loop containing nucleoside triphosphate hydrolases"/>
    <property type="match status" value="1"/>
</dbReference>
<evidence type="ECO:0000256" key="7">
    <source>
        <dbReference type="ARBA" id="ARBA00022588"/>
    </source>
</evidence>
<evidence type="ECO:0000256" key="14">
    <source>
        <dbReference type="ARBA" id="ARBA00022840"/>
    </source>
</evidence>
<comment type="similarity">
    <text evidence="2">Belongs to the helicase family. RLR subfamily.</text>
</comment>
<accession>A0A9D3PPX8</accession>
<evidence type="ECO:0000256" key="13">
    <source>
        <dbReference type="ARBA" id="ARBA00022833"/>
    </source>
</evidence>
<keyword evidence="5" id="KW-1017">Isopeptide bond</keyword>
<evidence type="ECO:0000256" key="17">
    <source>
        <dbReference type="ARBA" id="ARBA00022884"/>
    </source>
</evidence>
<dbReference type="PANTHER" id="PTHR14074">
    <property type="entry name" value="HELICASE WITH DEATH DOMAIN-RELATED"/>
    <property type="match status" value="1"/>
</dbReference>
<keyword evidence="17" id="KW-0694">RNA-binding</keyword>
<dbReference type="GO" id="GO:0003725">
    <property type="term" value="F:double-stranded RNA binding"/>
    <property type="evidence" value="ECO:0007669"/>
    <property type="project" value="TreeGrafter"/>
</dbReference>
<sequence length="1010" mass="114879">MTSDNDATLIWLLGECFRNRLRALIQVQPVLDHINFIEREQKDLIINKARTESNQRAADLLIDTIINKPRPDGWLRELVNALEAGGCKHAAQYVDTTDLPPPSVEAENDHFVQLVDLLAPSLITMKTSDVCLMCFAKEILTKEDHDNIMAEIRNNGQRNGARLLLRRIVLQPPGWFSAFLDVLSKSEHHDLFRELTGAETPQELEEMITEDRDTPKVLKDQNELKKEKLVEGPEVMELDSITAEESLDSSMGNSSFNSLLDSSIGSTSDRTDLDLYNADAEQTNEKEEGVDESAVSDGGDEGPAGAGAADTDIILRDYQMEVARPALEGKNIIICLPTGSGKTRVAVYITREHLDARKREGKPGKVVVLVNKVPLVEQHYSTEFGKYLKRQYHVERVSGNSQLKISFPDIVRKNDIIICTAQILENAFSQAKSEEEGGIHLSDFSLVVIDECHHTQKGEVYNHIMIRFLRQKLKNELSRKQQSEPVPLPQILGLTASPGVGGAKNAQKAEEHILKICANLDAFKIMTGRLGDHEKEPYKKIATAEERKEDPFGDMIKGIMDEIHSHADLQPPCNPGTQNYEQWVVQKEQQAAKEKNQKVRVCAEHLRQYNEALHQSNTLRMSDAFSFLRKYHDEELKKKTAPEDEEEAIELTETDRFLFKLFRDKKRKLEDVAKRPEYENKILSTLKQTVLREFTSRQEARGIIFTKTRLSAMALHQWILENKKFEEVGVSASYLIGGGDQSVVKPMTSKEQKDVLEKFRKGEINLLIATTVAEEGLDIKECNFVIRYCLVTNEIAMIQARGRGRAGDSSYTLVEVEGSGVAERESVNEYREQMMSKAIRKIQNLERKEYESKVREFQMQAIMEKKVHAVKKKQKVMLKDDPSKVRFSCRNCSRPVCSGRDIEIMANMHHVNVTDEFKELFIVRENMTLQERLLDYEVNGDVACKACGYKWGSMMLFKGIDCPCLHIKNFVVTYDNKQKTYNKWSELAIRFPPFDFHNHPDLIAGDSDSD</sequence>
<dbReference type="OrthoDB" id="416741at2759"/>
<dbReference type="InterPro" id="IPR001650">
    <property type="entry name" value="Helicase_C-like"/>
</dbReference>
<comment type="caution">
    <text evidence="24">The sequence shown here is derived from an EMBL/GenBank/DDBJ whole genome shotgun (WGS) entry which is preliminary data.</text>
</comment>
<feature type="domain" description="RLR CTR" evidence="23">
    <location>
        <begin position="873"/>
        <end position="1001"/>
    </location>
</feature>
<dbReference type="GO" id="GO:0016787">
    <property type="term" value="F:hydrolase activity"/>
    <property type="evidence" value="ECO:0007669"/>
    <property type="project" value="UniProtKB-KW"/>
</dbReference>
<dbReference type="Gene3D" id="2.170.150.30">
    <property type="entry name" value="RIG-I-like receptor, C-terminal regulatory domain"/>
    <property type="match status" value="1"/>
</dbReference>
<evidence type="ECO:0000256" key="12">
    <source>
        <dbReference type="ARBA" id="ARBA00022806"/>
    </source>
</evidence>
<dbReference type="InterPro" id="IPR014001">
    <property type="entry name" value="Helicase_ATP-bd"/>
</dbReference>
<dbReference type="PANTHER" id="PTHR14074:SF14">
    <property type="entry name" value="INTERFERON-INDUCED HELICASE C DOMAIN-CONTAINING PROTEIN 1"/>
    <property type="match status" value="1"/>
</dbReference>
<dbReference type="InterPro" id="IPR021673">
    <property type="entry name" value="RLR_CTR"/>
</dbReference>
<dbReference type="InterPro" id="IPR031964">
    <property type="entry name" value="CARD_dom"/>
</dbReference>
<evidence type="ECO:0000259" key="21">
    <source>
        <dbReference type="PROSITE" id="PS51192"/>
    </source>
</evidence>
<reference evidence="24" key="1">
    <citation type="submission" date="2021-01" db="EMBL/GenBank/DDBJ databases">
        <authorList>
            <person name="Zahm M."/>
            <person name="Roques C."/>
            <person name="Cabau C."/>
            <person name="Klopp C."/>
            <person name="Donnadieu C."/>
            <person name="Jouanno E."/>
            <person name="Lampietro C."/>
            <person name="Louis A."/>
            <person name="Herpin A."/>
            <person name="Echchiki A."/>
            <person name="Berthelot C."/>
            <person name="Parey E."/>
            <person name="Roest-Crollius H."/>
            <person name="Braasch I."/>
            <person name="Postlethwait J."/>
            <person name="Bobe J."/>
            <person name="Montfort J."/>
            <person name="Bouchez O."/>
            <person name="Begum T."/>
            <person name="Mejri S."/>
            <person name="Adams A."/>
            <person name="Chen W.-J."/>
            <person name="Guiguen Y."/>
        </authorList>
    </citation>
    <scope>NUCLEOTIDE SEQUENCE</scope>
    <source>
        <strain evidence="24">YG-15Mar2019-1</strain>
        <tissue evidence="24">Brain</tissue>
    </source>
</reference>
<evidence type="ECO:0000256" key="10">
    <source>
        <dbReference type="ARBA" id="ARBA00022741"/>
    </source>
</evidence>
<keyword evidence="11" id="KW-0378">Hydrolase</keyword>
<dbReference type="GO" id="GO:0005737">
    <property type="term" value="C:cytoplasm"/>
    <property type="evidence" value="ECO:0007669"/>
    <property type="project" value="UniProtKB-SubCell"/>
</dbReference>
<dbReference type="PROSITE" id="PS51194">
    <property type="entry name" value="HELICASE_CTER"/>
    <property type="match status" value="1"/>
</dbReference>
<evidence type="ECO:0000256" key="9">
    <source>
        <dbReference type="ARBA" id="ARBA00022737"/>
    </source>
</evidence>
<keyword evidence="10" id="KW-0547">Nucleotide-binding</keyword>
<evidence type="ECO:0000313" key="24">
    <source>
        <dbReference type="EMBL" id="KAG7464113.1"/>
    </source>
</evidence>
<dbReference type="GO" id="GO:0005524">
    <property type="term" value="F:ATP binding"/>
    <property type="evidence" value="ECO:0007669"/>
    <property type="project" value="UniProtKB-KW"/>
</dbReference>
<dbReference type="Gene3D" id="1.10.533.10">
    <property type="entry name" value="Death Domain, Fas"/>
    <property type="match status" value="2"/>
</dbReference>
<keyword evidence="15" id="KW-0832">Ubl conjugation</keyword>
<dbReference type="EMBL" id="JAFDVH010000015">
    <property type="protein sequence ID" value="KAG7464113.1"/>
    <property type="molecule type" value="Genomic_DNA"/>
</dbReference>